<dbReference type="GO" id="GO:0016020">
    <property type="term" value="C:membrane"/>
    <property type="evidence" value="ECO:0007669"/>
    <property type="project" value="InterPro"/>
</dbReference>
<dbReference type="PANTHER" id="PTHR47653:SF1">
    <property type="entry name" value="DELETED IN MALIGNANT BRAIN TUMORS 1 PROTEIN"/>
    <property type="match status" value="1"/>
</dbReference>
<dbReference type="Pfam" id="PF00530">
    <property type="entry name" value="SRCR"/>
    <property type="match status" value="3"/>
</dbReference>
<reference evidence="10" key="2">
    <citation type="submission" date="2020-10" db="UniProtKB">
        <authorList>
            <consortium name="WormBaseParasite"/>
        </authorList>
    </citation>
    <scope>IDENTIFICATION</scope>
</reference>
<dbReference type="PROSITE" id="PS50287">
    <property type="entry name" value="SRCR_2"/>
    <property type="match status" value="3"/>
</dbReference>
<feature type="region of interest" description="Disordered" evidence="6">
    <location>
        <begin position="2832"/>
        <end position="2908"/>
    </location>
</feature>
<keyword evidence="1" id="KW-0732">Signal</keyword>
<keyword evidence="2" id="KW-0677">Repeat</keyword>
<feature type="disulfide bond" evidence="5">
    <location>
        <begin position="1120"/>
        <end position="1130"/>
    </location>
</feature>
<feature type="compositionally biased region" description="Low complexity" evidence="6">
    <location>
        <begin position="3152"/>
        <end position="3170"/>
    </location>
</feature>
<feature type="transmembrane region" description="Helical" evidence="7">
    <location>
        <begin position="2792"/>
        <end position="2815"/>
    </location>
</feature>
<dbReference type="Proteomes" id="UP000492821">
    <property type="component" value="Unassembled WGS sequence"/>
</dbReference>
<keyword evidence="7" id="KW-0472">Membrane</keyword>
<feature type="disulfide bond" evidence="5">
    <location>
        <begin position="2020"/>
        <end position="2030"/>
    </location>
</feature>
<dbReference type="InterPro" id="IPR006626">
    <property type="entry name" value="PbH1"/>
</dbReference>
<feature type="compositionally biased region" description="Low complexity" evidence="6">
    <location>
        <begin position="2881"/>
        <end position="2907"/>
    </location>
</feature>
<dbReference type="SUPFAM" id="SSF51126">
    <property type="entry name" value="Pectin lyase-like"/>
    <property type="match status" value="5"/>
</dbReference>
<protein>
    <submittedName>
        <fullName evidence="10">SRCR domain-containing protein</fullName>
    </submittedName>
</protein>
<feature type="domain" description="SRCR" evidence="8">
    <location>
        <begin position="148"/>
        <end position="255"/>
    </location>
</feature>
<dbReference type="InterPro" id="IPR016187">
    <property type="entry name" value="CTDL_fold"/>
</dbReference>
<dbReference type="GO" id="GO:0045217">
    <property type="term" value="P:cell-cell junction maintenance"/>
    <property type="evidence" value="ECO:0007669"/>
    <property type="project" value="TreeGrafter"/>
</dbReference>
<dbReference type="Gene3D" id="3.10.100.10">
    <property type="entry name" value="Mannose-Binding Protein A, subunit A"/>
    <property type="match status" value="1"/>
</dbReference>
<feature type="domain" description="SRCR" evidence="8">
    <location>
        <begin position="1046"/>
        <end position="1154"/>
    </location>
</feature>
<dbReference type="InterPro" id="IPR011050">
    <property type="entry name" value="Pectin_lyase_fold/virulence"/>
</dbReference>
<evidence type="ECO:0000313" key="9">
    <source>
        <dbReference type="Proteomes" id="UP000492821"/>
    </source>
</evidence>
<dbReference type="InterPro" id="IPR016186">
    <property type="entry name" value="C-type_lectin-like/link_sf"/>
</dbReference>
<feature type="region of interest" description="Disordered" evidence="6">
    <location>
        <begin position="3193"/>
        <end position="3212"/>
    </location>
</feature>
<feature type="disulfide bond" evidence="5">
    <location>
        <begin position="218"/>
        <end position="228"/>
    </location>
</feature>
<feature type="region of interest" description="Disordered" evidence="6">
    <location>
        <begin position="3001"/>
        <end position="3097"/>
    </location>
</feature>
<dbReference type="InterPro" id="IPR053243">
    <property type="entry name" value="SJ_maturation_regulator"/>
</dbReference>
<evidence type="ECO:0000256" key="5">
    <source>
        <dbReference type="PROSITE-ProRule" id="PRU00196"/>
    </source>
</evidence>
<evidence type="ECO:0000256" key="2">
    <source>
        <dbReference type="ARBA" id="ARBA00022737"/>
    </source>
</evidence>
<keyword evidence="7" id="KW-0812">Transmembrane</keyword>
<dbReference type="Gene3D" id="2.160.20.10">
    <property type="entry name" value="Single-stranded right-handed beta-helix, Pectin lyase-like"/>
    <property type="match status" value="3"/>
</dbReference>
<sequence>MRRHKLPFLVFIEVAIFAAVFIEFPPLWPTIAAAQFIAEPVVPVRNPGQMPLPPGIEVPHQRIKNTIGGVYSQNVTLYFRNSPYRVASELIVEEGATITIETGVQIYFDTGVGLKVWGTIHAVGNEFAHIEMLPFQQQLNYDESFPEFKLVDGPTVRQGRLQVKFRDRWRGVCTQLTNWTSIDTGVACRSMGYSDGSFYRWYRRNNDTYPFVMPKPDCLPTARNLWDCEGFSKSDNIPLSENLCQGEDDLGLYCWGRPTFTGWAKHWKGLQIYSSPYHYVHDDPDYVSVARESNSRLEFIDILYAGYDGQTKNVTPALYIEGVPPLMNGLRIQRSARDGIFLYQPTGPIVIANSTISHNRGHGISIYNTTDGRAFINMTRIETNYGNGIFYQQRQAGINLVRSLGNRAKRQSSYYEEEKPRLDACLMHEIPPNLFFPHMIRMLLRNGTIVDPQMPPNCWLMISLPRRLPYTYTVQFLGVSNFNPEHLQTKSDLIICDGKPRENVCDEERYRIPIKDGVFPQSVSFRSAGNPIYLALEHDLGTFPTGRVYGDVDLLFKVYASVEHKAFYGLNVTNSHIANNSNHGIEALMIRERTGLSNVTVDENQGIGFYVHDGAADIWVNDTSMSYNWVDGMNVSYAGGSININGSRFIENRWRGFAFHANTSIPFMALRQEIIIKGRPANNIFYLPTIFKGNFWGGAVIGNYCIPDEGGFKDGGFAPKVFVNWVQFIQNTHHPALEVFSCQQYGVRQSTVDITGNVFESNTEVALRIQPAVNLAATINSNQFLNNNYSALLIRNADHPELSNCPAEVTIAKNSFKFNSGPFIVAIGLNEDAPQQKMIFNQQNEIRENYVYNPFPGLKPRSTPYAAMVVSSSNIKIARNCFNNPKAEYEIGTELGEHAKIIDARENNWGYSKPENFMHRIFDQFNRYSLATIDINPFAAVCNQRNPHITYTQEYYRTFRNDRQPFVIGGTIYENYDLTASKYTVIDDLHVVPGAKLSIAPGTVLEFMNGVGMLVQGELIRSDFTDSPLPVTFTSKINDVPRRDNIRLVDENGNDDVLEGRLEVLIDNQWGTVCNRSWTAPMAKLACHQLGLAIDPQYFENWRTFVSQGDLPMLMDNIRCEENEVDLTRCRHDGVFHNVAAGCDPIAVVGLRCAVPYWAGVRYSLLANPPTVTGQITMNNWLIEKAGLYDFRKSIFAPALQIDWNYHSFSNITVRNNFYEGIDIIYNDLTKKPALRNVLITKNRGNGLRLRSMGITIEDVVIEQNENAGVRFDPQISKAQQSDIVTWLDRREQPDLEANNVFHIPNSSVSRLEVFESQLNQRKFIVAKANSECPSVLYEPCDYSIELYSTGHEYGLSAKMAVQIVNRPNPNGDEDAILVDAEAGKQWSVRKNTIQFPIVSAGKRLTLRYTRSVGDPKLILLVLFLDAQEYLDRFVHVYESVIQDNQYGVSAVHYSNLTFADGTVLNRHTNEKLWFQKVNFTRNSDAVVWINSPQHDVLPDTPIAEITWHIDNCSVHHNTGPIIDTHRDLFASANVFHWNFWSNTFANNTRSGVHVLLPDTYNLLARQEHSFLMTENRFQANRDFEVELGGYFTFANISSNNFTDNFAANDFGIMSLRGMEKRLILEHNRFYNNWGHWLVKMDISSSSLRFGGDHVPAYIQYNYFERNFFITKVEDYVDTWPRSFAVGVFGAQKADVHFNRLSNALMDFEVVAGCTPHLPGFDSMNITFNWWGPNSDGAIPQRIFDMDDRNSYTIGDYSPYFSSRERFNDYWWDWKYAQLSHASYDEPSPHDLHGRMYQSKNLTLEPEQWYKFPFFYRPFRPYRITRDLTIMPGATLFIEKNVEVHVYPNVRILVLGDLIADATLWQPIRFLPVNATEILIEKSMMESRNKRSVVKRQRHRAFSAEYLHMEYVRKKRRSGFDPVFKQFPVLRRDWPFFQTFDVSLTANGTMPGRSGFLQIYNATSGETVPSCDQQFTRRNAQVVCKELGYPTQNVYHWLTPRWDYNPRTRLVKTYMEPRECIGTESRLDQCNLRLTGNDSMWMCMDNEHFNYVHCGSNTSLSEDFYGHWGGIAFSQETLEMDTGAGRDSSMLRHVEIVGGGQVHNDSFQAAALQIIRRNPILENTNVTNSSMHGIQIISPRDSIILTRLNVSDNKGQGLSILTANLRAANDRSPIPNEPMNIPYHAPGLLDICSAGKTLHIRNRIIVYYKYDSVPVDCIKVFTSSTRKLGFRFLQANLYGATNGVGRSDALSIFSDASFTPASLIQRYTSTSNFAQTVLPIQSSNLAMHMRGTAADGDYGFIAEVSVLPTTPDARSVEEVSLLNSRMINNDRGAFAYQSTGEVGPRVIIEQCSVINNGYFLYGNISTSTQAMELHLHNTLMMLFRANALWHNRGGLLVSAQSSSAVAQLNIVIKNSAFTSNSNSTTLAFLGNNYQKVSLLNNAIARNYALYFDTCLVHGMSTNFTRNLITNNTGLNIVDTFGYSRVSSDSQIFEHNYFENNLALGHELQYAEGFGYQPARVEEFDLRPRWKRDVTFEPDNPTGKRVKRQVLSQNGISYDWWTHVGADTGRYRSTVLAGSSHQKFHNNVFNNPLNPFELTTSLQTQFDSGAIDAKDNYWGYPGTQGVASGKIRDQGDFSYLIKVDYVPVLDSNTSLIEGDCPAGWFQAGVEEFKSCFLFVGAALTYEHALQFCEEMDAFLPILRDDDPRQKEIAARIDDFAQRYVADAERYHSFGGIYDIPVWISSVTIPSNQCGHMSSKTSSIGEQNCNNLLPFVCEKGTKPYSEPVLWRRDIILFVVLVAVLLLLLAVLIIGWCVKSKRRSDDHVHKQHYIRESMRRQKEHPRIFSNEQPFADGKGSLFVNPDKVKRLPSKPKPTFAHPPASTITLSTATASTSASGSSRSTASTDTYTKTAVDSFSTDEYTATSYTGAGTLPVRNLVSSTPNPYSEISTFRGIRQQPKLGSRRDTDLSVTTESSCSTCSGIYSLQTCTCACESVATDRASTITEESSTYTSGSSSRSSGSTITQRPLLGRNVVSGGLDRSGRQPSIGTLRVSSRPDLSTNRSAGDFFRGSGRTLTPSRSNPAIYQPPIPASIPRVPSESPIVETYDREPAAARRPRPISGLNQTGHVPVYLPNPELQHVFGHSSRTLSAATSHSALSSPRQVPSVSPGRPRYPPPASPTDLRAAMNTFNMPQRSASRSSLHGMVNALETSM</sequence>
<dbReference type="SMART" id="SM00710">
    <property type="entry name" value="PbH1"/>
    <property type="match status" value="19"/>
</dbReference>
<evidence type="ECO:0000259" key="8">
    <source>
        <dbReference type="PROSITE" id="PS50287"/>
    </source>
</evidence>
<evidence type="ECO:0000256" key="1">
    <source>
        <dbReference type="ARBA" id="ARBA00022729"/>
    </source>
</evidence>
<evidence type="ECO:0000256" key="7">
    <source>
        <dbReference type="SAM" id="Phobius"/>
    </source>
</evidence>
<dbReference type="SUPFAM" id="SSF56436">
    <property type="entry name" value="C-type lectin-like"/>
    <property type="match status" value="1"/>
</dbReference>
<feature type="compositionally biased region" description="Polar residues" evidence="6">
    <location>
        <begin position="3073"/>
        <end position="3083"/>
    </location>
</feature>
<dbReference type="PANTHER" id="PTHR47653">
    <property type="entry name" value="PROTEIN BARK BEETLE"/>
    <property type="match status" value="1"/>
</dbReference>
<keyword evidence="3 5" id="KW-1015">Disulfide bond</keyword>
<organism evidence="9 10">
    <name type="scientific">Panagrellus redivivus</name>
    <name type="common">Microworm</name>
    <dbReference type="NCBI Taxonomy" id="6233"/>
    <lineage>
        <taxon>Eukaryota</taxon>
        <taxon>Metazoa</taxon>
        <taxon>Ecdysozoa</taxon>
        <taxon>Nematoda</taxon>
        <taxon>Chromadorea</taxon>
        <taxon>Rhabditida</taxon>
        <taxon>Tylenchina</taxon>
        <taxon>Panagrolaimomorpha</taxon>
        <taxon>Panagrolaimoidea</taxon>
        <taxon>Panagrolaimidae</taxon>
        <taxon>Panagrellus</taxon>
    </lineage>
</organism>
<dbReference type="InterPro" id="IPR012334">
    <property type="entry name" value="Pectin_lyas_fold"/>
</dbReference>
<feature type="compositionally biased region" description="Basic and acidic residues" evidence="6">
    <location>
        <begin position="2832"/>
        <end position="2843"/>
    </location>
</feature>
<keyword evidence="9" id="KW-1185">Reference proteome</keyword>
<dbReference type="SMART" id="SM00202">
    <property type="entry name" value="SR"/>
    <property type="match status" value="3"/>
</dbReference>
<comment type="caution">
    <text evidence="5">Lacks conserved residue(s) required for the propagation of feature annotation.</text>
</comment>
<evidence type="ECO:0000256" key="6">
    <source>
        <dbReference type="SAM" id="MobiDB-lite"/>
    </source>
</evidence>
<dbReference type="WBParaSite" id="Pan_g19609.t1">
    <property type="protein sequence ID" value="Pan_g19609.t1"/>
    <property type="gene ID" value="Pan_g19609"/>
</dbReference>
<proteinExistence type="predicted"/>
<name>A0A7E4VD53_PANRE</name>
<dbReference type="CDD" id="cd00037">
    <property type="entry name" value="CLECT"/>
    <property type="match status" value="1"/>
</dbReference>
<reference evidence="9" key="1">
    <citation type="journal article" date="2013" name="Genetics">
        <title>The draft genome and transcriptome of Panagrellus redivivus are shaped by the harsh demands of a free-living lifestyle.</title>
        <authorList>
            <person name="Srinivasan J."/>
            <person name="Dillman A.R."/>
            <person name="Macchietto M.G."/>
            <person name="Heikkinen L."/>
            <person name="Lakso M."/>
            <person name="Fracchia K.M."/>
            <person name="Antoshechkin I."/>
            <person name="Mortazavi A."/>
            <person name="Wong G."/>
            <person name="Sternberg P.W."/>
        </authorList>
    </citation>
    <scope>NUCLEOTIDE SEQUENCE [LARGE SCALE GENOMIC DNA]</scope>
    <source>
        <strain evidence="9">MT8872</strain>
    </source>
</reference>
<evidence type="ECO:0000256" key="4">
    <source>
        <dbReference type="ARBA" id="ARBA00023180"/>
    </source>
</evidence>
<evidence type="ECO:0000313" key="10">
    <source>
        <dbReference type="WBParaSite" id="Pan_g19609.t1"/>
    </source>
</evidence>
<feature type="region of interest" description="Disordered" evidence="6">
    <location>
        <begin position="3152"/>
        <end position="3179"/>
    </location>
</feature>
<evidence type="ECO:0000256" key="3">
    <source>
        <dbReference type="ARBA" id="ARBA00023157"/>
    </source>
</evidence>
<dbReference type="Gene3D" id="3.10.250.10">
    <property type="entry name" value="SRCR-like domain"/>
    <property type="match status" value="3"/>
</dbReference>
<keyword evidence="7" id="KW-1133">Transmembrane helix</keyword>
<feature type="compositionally biased region" description="Low complexity" evidence="6">
    <location>
        <begin position="3001"/>
        <end position="3024"/>
    </location>
</feature>
<accession>A0A7E4VD53</accession>
<dbReference type="PROSITE" id="PS00420">
    <property type="entry name" value="SRCR_1"/>
    <property type="match status" value="1"/>
</dbReference>
<feature type="domain" description="SRCR" evidence="8">
    <location>
        <begin position="1942"/>
        <end position="2055"/>
    </location>
</feature>
<dbReference type="InterPro" id="IPR001190">
    <property type="entry name" value="SRCR"/>
</dbReference>
<feature type="transmembrane region" description="Helical" evidence="7">
    <location>
        <begin position="7"/>
        <end position="28"/>
    </location>
</feature>
<keyword evidence="4" id="KW-0325">Glycoprotein</keyword>
<dbReference type="InterPro" id="IPR036772">
    <property type="entry name" value="SRCR-like_dom_sf"/>
</dbReference>
<dbReference type="SUPFAM" id="SSF56487">
    <property type="entry name" value="SRCR-like"/>
    <property type="match status" value="3"/>
</dbReference>